<reference evidence="3" key="1">
    <citation type="journal article" date="2019" name="Int. J. Syst. Evol. Microbiol.">
        <title>The Global Catalogue of Microorganisms (GCM) 10K type strain sequencing project: providing services to taxonomists for standard genome sequencing and annotation.</title>
        <authorList>
            <consortium name="The Broad Institute Genomics Platform"/>
            <consortium name="The Broad Institute Genome Sequencing Center for Infectious Disease"/>
            <person name="Wu L."/>
            <person name="Ma J."/>
        </authorList>
    </citation>
    <scope>NUCLEOTIDE SEQUENCE [LARGE SCALE GENOMIC DNA]</scope>
    <source>
        <strain evidence="3">S1</strain>
    </source>
</reference>
<feature type="region of interest" description="Disordered" evidence="1">
    <location>
        <begin position="80"/>
        <end position="99"/>
    </location>
</feature>
<dbReference type="InterPro" id="IPR009660">
    <property type="entry name" value="Phage_A500_Gp15"/>
</dbReference>
<proteinExistence type="predicted"/>
<organism evidence="2 3">
    <name type="scientific">Kroppenstedtia sanguinis</name>
    <dbReference type="NCBI Taxonomy" id="1380684"/>
    <lineage>
        <taxon>Bacteria</taxon>
        <taxon>Bacillati</taxon>
        <taxon>Bacillota</taxon>
        <taxon>Bacilli</taxon>
        <taxon>Bacillales</taxon>
        <taxon>Thermoactinomycetaceae</taxon>
        <taxon>Kroppenstedtia</taxon>
    </lineage>
</organism>
<gene>
    <name evidence="2" type="ORF">ACFQ4Y_00975</name>
</gene>
<protein>
    <submittedName>
        <fullName evidence="2">Gp15 family bacteriophage protein</fullName>
    </submittedName>
</protein>
<accession>A0ABW4C778</accession>
<evidence type="ECO:0000313" key="3">
    <source>
        <dbReference type="Proteomes" id="UP001597282"/>
    </source>
</evidence>
<feature type="compositionally biased region" description="Acidic residues" evidence="1">
    <location>
        <begin position="80"/>
        <end position="91"/>
    </location>
</feature>
<evidence type="ECO:0000256" key="1">
    <source>
        <dbReference type="SAM" id="MobiDB-lite"/>
    </source>
</evidence>
<keyword evidence="3" id="KW-1185">Reference proteome</keyword>
<dbReference type="Pfam" id="PF06854">
    <property type="entry name" value="Phage_Gp15"/>
    <property type="match status" value="1"/>
</dbReference>
<dbReference type="EMBL" id="JBHTNU010000001">
    <property type="protein sequence ID" value="MFD1425505.1"/>
    <property type="molecule type" value="Genomic_DNA"/>
</dbReference>
<dbReference type="RefSeq" id="WP_380162302.1">
    <property type="nucleotide sequence ID" value="NZ_JBHTNU010000001.1"/>
</dbReference>
<dbReference type="Proteomes" id="UP001597282">
    <property type="component" value="Unassembled WGS sequence"/>
</dbReference>
<evidence type="ECO:0000313" key="2">
    <source>
        <dbReference type="EMBL" id="MFD1425505.1"/>
    </source>
</evidence>
<sequence length="215" mass="25168">MFTLHEHLEDEIEVGGETYRLNLSFDTVLSFFDLMNDPHFLETDKIEIAFLMFVDTDSEFDFETKYRAVEAIVNTFILDETEEADEEEPSDGEQPSGGGRKYYDLKKDAEFIFASFMQEYGIDLIEQQGKLRWEKFKALLIGLRDKTKFKEIIGIRTMKLPRGKGMEEERQRIKKLKKIYALEKDQRTTEEELDAMFATLSGGKKNGNQNRREKT</sequence>
<name>A0ABW4C778_9BACL</name>
<comment type="caution">
    <text evidence="2">The sequence shown here is derived from an EMBL/GenBank/DDBJ whole genome shotgun (WGS) entry which is preliminary data.</text>
</comment>